<evidence type="ECO:0000313" key="2">
    <source>
        <dbReference type="Proteomes" id="UP000024335"/>
    </source>
</evidence>
<protein>
    <submittedName>
        <fullName evidence="1">Uncharacterized protein</fullName>
    </submittedName>
</protein>
<organism evidence="1 2">
    <name type="scientific">Dinoroseobacter phage DFL12phi1</name>
    <dbReference type="NCBI Taxonomy" id="1477404"/>
    <lineage>
        <taxon>Viruses</taxon>
        <taxon>Duplodnaviria</taxon>
        <taxon>Heunggongvirae</taxon>
        <taxon>Uroviricota</taxon>
        <taxon>Caudoviricetes</taxon>
        <taxon>Schitoviridae</taxon>
        <taxon>Rhodovirinae</taxon>
        <taxon>Baltimorevirus</taxon>
        <taxon>Baltimorevirus DFL12</taxon>
    </lineage>
</organism>
<keyword evidence="2" id="KW-1185">Reference proteome</keyword>
<dbReference type="KEGG" id="vg:19686273"/>
<evidence type="ECO:0000313" key="1">
    <source>
        <dbReference type="EMBL" id="AHX01029.1"/>
    </source>
</evidence>
<dbReference type="GeneID" id="19686273"/>
<dbReference type="RefSeq" id="YP_009043749.1">
    <property type="nucleotide sequence ID" value="NC_024367.1"/>
</dbReference>
<reference evidence="1" key="1">
    <citation type="submission" date="2014-05" db="EMBL/GenBank/DDBJ databases">
        <title>Complete genome sequence of bacteriophage DFL12phi1, which infects Dinoroseobacter shibae.</title>
        <authorList>
            <person name="Ji J."/>
            <person name="Zhang R."/>
            <person name="Jiao N."/>
        </authorList>
    </citation>
    <scope>NUCLEOTIDE SEQUENCE [LARGE SCALE GENOMIC DNA]</scope>
</reference>
<sequence>MTDNHPAPTTAVQDRHYLCLSIPEYRTFAEAVSTFCYLNRDGQLCKLKNAKTKKLKNLRATIRKSDYLMKSLIWKEQLRLIEAEIRRRQHGWKP</sequence>
<proteinExistence type="predicted"/>
<gene>
    <name evidence="1" type="ORF">DFL12P1_0069</name>
</gene>
<accession>A0A023NHV6</accession>
<dbReference type="EMBL" id="KJ621082">
    <property type="protein sequence ID" value="AHX01029.1"/>
    <property type="molecule type" value="Genomic_DNA"/>
</dbReference>
<name>A0A023NHV6_9CAUD</name>
<dbReference type="Proteomes" id="UP000024335">
    <property type="component" value="Segment"/>
</dbReference>